<comment type="caution">
    <text evidence="2">The sequence shown here is derived from an EMBL/GenBank/DDBJ whole genome shotgun (WGS) entry which is preliminary data.</text>
</comment>
<sequence>MIMIMKRMFQSKQSKQKKSSQSLSFSSSSVHFHFHSYSRPSSCISSLHLHSSLSLRSSIWSYLFYEDLDKDLRNALRASGREKAGPQQNLQKSMKLHSFLQDYLNDVNKSCRKRTRIYIDKFTPEEKKALKNAPIWTKMRYNRYLKNSVKCYARPVITDTGNTDEIRDDNDDNNNNQENDDSSQENIRNNNRLLKRSKSIVLKEYGSSNSDTIVIVRIIVNNQQSYIFLIS</sequence>
<evidence type="ECO:0000313" key="3">
    <source>
        <dbReference type="Proteomes" id="UP000615446"/>
    </source>
</evidence>
<feature type="compositionally biased region" description="Acidic residues" evidence="1">
    <location>
        <begin position="166"/>
        <end position="183"/>
    </location>
</feature>
<proteinExistence type="predicted"/>
<gene>
    <name evidence="2" type="ORF">RCL2_002277600</name>
</gene>
<name>A0A8H3M1V7_9GLOM</name>
<dbReference type="Proteomes" id="UP000615446">
    <property type="component" value="Unassembled WGS sequence"/>
</dbReference>
<accession>A0A8H3M1V7</accession>
<evidence type="ECO:0000256" key="1">
    <source>
        <dbReference type="SAM" id="MobiDB-lite"/>
    </source>
</evidence>
<evidence type="ECO:0000313" key="2">
    <source>
        <dbReference type="EMBL" id="GES96135.1"/>
    </source>
</evidence>
<dbReference type="OrthoDB" id="2487813at2759"/>
<reference evidence="2" key="1">
    <citation type="submission" date="2019-10" db="EMBL/GenBank/DDBJ databases">
        <title>Conservation and host-specific expression of non-tandemly repeated heterogenous ribosome RNA gene in arbuscular mycorrhizal fungi.</title>
        <authorList>
            <person name="Maeda T."/>
            <person name="Kobayashi Y."/>
            <person name="Nakagawa T."/>
            <person name="Ezawa T."/>
            <person name="Yamaguchi K."/>
            <person name="Bino T."/>
            <person name="Nishimoto Y."/>
            <person name="Shigenobu S."/>
            <person name="Kawaguchi M."/>
        </authorList>
    </citation>
    <scope>NUCLEOTIDE SEQUENCE</scope>
    <source>
        <strain evidence="2">HR1</strain>
    </source>
</reference>
<dbReference type="EMBL" id="BLAL01000246">
    <property type="protein sequence ID" value="GES96135.1"/>
    <property type="molecule type" value="Genomic_DNA"/>
</dbReference>
<feature type="region of interest" description="Disordered" evidence="1">
    <location>
        <begin position="160"/>
        <end position="190"/>
    </location>
</feature>
<dbReference type="AlphaFoldDB" id="A0A8H3M1V7"/>
<organism evidence="2 3">
    <name type="scientific">Rhizophagus clarus</name>
    <dbReference type="NCBI Taxonomy" id="94130"/>
    <lineage>
        <taxon>Eukaryota</taxon>
        <taxon>Fungi</taxon>
        <taxon>Fungi incertae sedis</taxon>
        <taxon>Mucoromycota</taxon>
        <taxon>Glomeromycotina</taxon>
        <taxon>Glomeromycetes</taxon>
        <taxon>Glomerales</taxon>
        <taxon>Glomeraceae</taxon>
        <taxon>Rhizophagus</taxon>
    </lineage>
</organism>
<protein>
    <submittedName>
        <fullName evidence="2">Uncharacterized protein</fullName>
    </submittedName>
</protein>